<evidence type="ECO:0008006" key="4">
    <source>
        <dbReference type="Google" id="ProtNLM"/>
    </source>
</evidence>
<dbReference type="OMA" id="ECVHQEY"/>
<dbReference type="Pfam" id="PF15734">
    <property type="entry name" value="MIIP"/>
    <property type="match status" value="1"/>
</dbReference>
<dbReference type="PANTHER" id="PTHR34831">
    <property type="entry name" value="MIGRATION AND INVASION-INHIBITORY PROTEIN"/>
    <property type="match status" value="1"/>
</dbReference>
<evidence type="ECO:0000313" key="3">
    <source>
        <dbReference type="Proteomes" id="UP000287033"/>
    </source>
</evidence>
<dbReference type="PANTHER" id="PTHR34831:SF1">
    <property type="entry name" value="MIGRATION AND INVASION-INHIBITORY PROTEIN"/>
    <property type="match status" value="1"/>
</dbReference>
<dbReference type="GO" id="GO:0030336">
    <property type="term" value="P:negative regulation of cell migration"/>
    <property type="evidence" value="ECO:0007669"/>
    <property type="project" value="InterPro"/>
</dbReference>
<feature type="compositionally biased region" description="Polar residues" evidence="1">
    <location>
        <begin position="56"/>
        <end position="77"/>
    </location>
</feature>
<keyword evidence="3" id="KW-1185">Reference proteome</keyword>
<dbReference type="Proteomes" id="UP000287033">
    <property type="component" value="Unassembled WGS sequence"/>
</dbReference>
<dbReference type="AlphaFoldDB" id="A0A401SQR1"/>
<dbReference type="STRING" id="137246.A0A401SQR1"/>
<evidence type="ECO:0000256" key="1">
    <source>
        <dbReference type="SAM" id="MobiDB-lite"/>
    </source>
</evidence>
<reference evidence="2 3" key="1">
    <citation type="journal article" date="2018" name="Nat. Ecol. Evol.">
        <title>Shark genomes provide insights into elasmobranch evolution and the origin of vertebrates.</title>
        <authorList>
            <person name="Hara Y"/>
            <person name="Yamaguchi K"/>
            <person name="Onimaru K"/>
            <person name="Kadota M"/>
            <person name="Koyanagi M"/>
            <person name="Keeley SD"/>
            <person name="Tatsumi K"/>
            <person name="Tanaka K"/>
            <person name="Motone F"/>
            <person name="Kageyama Y"/>
            <person name="Nozu R"/>
            <person name="Adachi N"/>
            <person name="Nishimura O"/>
            <person name="Nakagawa R"/>
            <person name="Tanegashima C"/>
            <person name="Kiyatake I"/>
            <person name="Matsumoto R"/>
            <person name="Murakumo K"/>
            <person name="Nishida K"/>
            <person name="Terakita A"/>
            <person name="Kuratani S"/>
            <person name="Sato K"/>
            <person name="Hyodo S Kuraku.S."/>
        </authorList>
    </citation>
    <scope>NUCLEOTIDE SEQUENCE [LARGE SCALE GENOMIC DNA]</scope>
</reference>
<evidence type="ECO:0000313" key="2">
    <source>
        <dbReference type="EMBL" id="GCC32718.1"/>
    </source>
</evidence>
<organism evidence="2 3">
    <name type="scientific">Chiloscyllium punctatum</name>
    <name type="common">Brownbanded bambooshark</name>
    <name type="synonym">Hemiscyllium punctatum</name>
    <dbReference type="NCBI Taxonomy" id="137246"/>
    <lineage>
        <taxon>Eukaryota</taxon>
        <taxon>Metazoa</taxon>
        <taxon>Chordata</taxon>
        <taxon>Craniata</taxon>
        <taxon>Vertebrata</taxon>
        <taxon>Chondrichthyes</taxon>
        <taxon>Elasmobranchii</taxon>
        <taxon>Galeomorphii</taxon>
        <taxon>Galeoidea</taxon>
        <taxon>Orectolobiformes</taxon>
        <taxon>Hemiscylliidae</taxon>
        <taxon>Chiloscyllium</taxon>
    </lineage>
</organism>
<proteinExistence type="predicted"/>
<dbReference type="InterPro" id="IPR031466">
    <property type="entry name" value="MIIP"/>
</dbReference>
<dbReference type="GO" id="GO:0010972">
    <property type="term" value="P:negative regulation of G2/M transition of mitotic cell cycle"/>
    <property type="evidence" value="ECO:0007669"/>
    <property type="project" value="InterPro"/>
</dbReference>
<dbReference type="OrthoDB" id="10002384at2759"/>
<accession>A0A401SQR1</accession>
<sequence length="563" mass="63873">MSHSDYLQSLRDQNKYLLQKLKLKQLKIPWNVLVPLESCDGPCQTAIKSMQSRASTDYQGDCNNRSTEQKCGNSLKNPNMKDQAHSERPGPDMSEDNSQQPNEMVLTESQKRREASRAALSFPLAHRGRKQGWTIGAGDGAGMEQSDWLLGSEARLIPNMEQNCSLSIGMSPKGHLNAVGTLDCEWNNLKPEARPRSTPCKLLTDCYVSKDFKCSTPFTKPPTAPRLMRESVYPASGQLCRDETNFKGSRPRHHSHFLQNFSENPKPRSKLEPPLYVEQLLAEGNDRQRERFIRDIQKPKPILLESHDKVAKVDMGHVTFLSPKEESSLRAQVQAVQPFLGYDWIAGLMDINSPMSEKSEQYFLDLQDFRRVNKDECVHQEYMEAEDLDFQFTGQEKLDIDHHVHQCTHSYRVNRRLFAVPLEPAAPCPVCKTPKAKQPHTLEEPAYIRVSIPRSTLLPPHKYKPHRRKSFDPTDSLSLPSHCLLGWRNTLPSTTPIANTLDLRSTVEAKKISSPLGPNLSNLSPAASRVAGGTRSDELLNRSRLTAYQFQRLRLDSPYSTFF</sequence>
<feature type="region of interest" description="Disordered" evidence="1">
    <location>
        <begin position="56"/>
        <end position="123"/>
    </location>
</feature>
<gene>
    <name evidence="2" type="ORF">chiPu_0011182</name>
</gene>
<name>A0A401SQR1_CHIPU</name>
<dbReference type="EMBL" id="BEZZ01000455">
    <property type="protein sequence ID" value="GCC32718.1"/>
    <property type="molecule type" value="Genomic_DNA"/>
</dbReference>
<comment type="caution">
    <text evidence="2">The sequence shown here is derived from an EMBL/GenBank/DDBJ whole genome shotgun (WGS) entry which is preliminary data.</text>
</comment>
<protein>
    <recommendedName>
        <fullName evidence="4">Migration and invasion inhibitory protein</fullName>
    </recommendedName>
</protein>